<protein>
    <recommendedName>
        <fullName evidence="2">Disease resistance protein At4g27190-like leucine-rich repeats domain-containing protein</fullName>
    </recommendedName>
</protein>
<gene>
    <name evidence="3" type="ORF">CDL15_Pgr014045</name>
</gene>
<dbReference type="Proteomes" id="UP000197138">
    <property type="component" value="Unassembled WGS sequence"/>
</dbReference>
<dbReference type="PANTHER" id="PTHR33463:SF135">
    <property type="entry name" value="RESISTANCE PROTEIN RPS2, PUTATIVE-RELATED"/>
    <property type="match status" value="1"/>
</dbReference>
<dbReference type="InterPro" id="IPR057135">
    <property type="entry name" value="At4g27190-like_LRR"/>
</dbReference>
<accession>A0A218W9P5</accession>
<dbReference type="EMBL" id="MTKT01004864">
    <property type="protein sequence ID" value="OWM69584.1"/>
    <property type="molecule type" value="Genomic_DNA"/>
</dbReference>
<evidence type="ECO:0000256" key="1">
    <source>
        <dbReference type="ARBA" id="ARBA00022821"/>
    </source>
</evidence>
<feature type="domain" description="Disease resistance protein At4g27190-like leucine-rich repeats" evidence="2">
    <location>
        <begin position="124"/>
        <end position="231"/>
    </location>
</feature>
<dbReference type="InterPro" id="IPR032675">
    <property type="entry name" value="LRR_dom_sf"/>
</dbReference>
<dbReference type="SUPFAM" id="SSF52047">
    <property type="entry name" value="RNI-like"/>
    <property type="match status" value="1"/>
</dbReference>
<evidence type="ECO:0000313" key="4">
    <source>
        <dbReference type="Proteomes" id="UP000197138"/>
    </source>
</evidence>
<dbReference type="Pfam" id="PF23247">
    <property type="entry name" value="LRR_RPS2"/>
    <property type="match status" value="1"/>
</dbReference>
<keyword evidence="1" id="KW-0611">Plant defense</keyword>
<evidence type="ECO:0000259" key="2">
    <source>
        <dbReference type="Pfam" id="PF23247"/>
    </source>
</evidence>
<dbReference type="Gene3D" id="3.80.10.10">
    <property type="entry name" value="Ribonuclease Inhibitor"/>
    <property type="match status" value="1"/>
</dbReference>
<dbReference type="PANTHER" id="PTHR33463">
    <property type="entry name" value="NB-ARC DOMAIN-CONTAINING PROTEIN-RELATED"/>
    <property type="match status" value="1"/>
</dbReference>
<sequence>MLRLPVVEHRAQSGCHGCPFPPFTTVPIRAPSASPTGAPFMSFIFPPCRFAWTRVLAVERFAVTSAIFNAFSLLFKLRKLEELIFADASLEVLFPWEVAPLALVNKDNSGNVVAAPLRRLTLVAVVPTDKSLLLSWLRKLEIRNCGAVVEVFEPLRADAAGDVELLSSLGTLHLRDLPMLRLIFPKGFHRTRSFMELHTIQVHNCSRLLNVLTPNMVKSLARLLKIEIKDCTMLEEIIAKEKEDEEILESIIR</sequence>
<dbReference type="AlphaFoldDB" id="A0A218W9P5"/>
<dbReference type="InterPro" id="IPR050905">
    <property type="entry name" value="Plant_NBS-LRR"/>
</dbReference>
<evidence type="ECO:0000313" key="3">
    <source>
        <dbReference type="EMBL" id="OWM69584.1"/>
    </source>
</evidence>
<reference evidence="4" key="1">
    <citation type="journal article" date="2017" name="Plant J.">
        <title>The pomegranate (Punica granatum L.) genome and the genomics of punicalagin biosynthesis.</title>
        <authorList>
            <person name="Qin G."/>
            <person name="Xu C."/>
            <person name="Ming R."/>
            <person name="Tang H."/>
            <person name="Guyot R."/>
            <person name="Kramer E.M."/>
            <person name="Hu Y."/>
            <person name="Yi X."/>
            <person name="Qi Y."/>
            <person name="Xu X."/>
            <person name="Gao Z."/>
            <person name="Pan H."/>
            <person name="Jian J."/>
            <person name="Tian Y."/>
            <person name="Yue Z."/>
            <person name="Xu Y."/>
        </authorList>
    </citation>
    <scope>NUCLEOTIDE SEQUENCE [LARGE SCALE GENOMIC DNA]</scope>
    <source>
        <strain evidence="4">cv. Dabenzi</strain>
    </source>
</reference>
<name>A0A218W9P5_PUNGR</name>
<comment type="caution">
    <text evidence="3">The sequence shown here is derived from an EMBL/GenBank/DDBJ whole genome shotgun (WGS) entry which is preliminary data.</text>
</comment>
<proteinExistence type="predicted"/>
<organism evidence="3 4">
    <name type="scientific">Punica granatum</name>
    <name type="common">Pomegranate</name>
    <dbReference type="NCBI Taxonomy" id="22663"/>
    <lineage>
        <taxon>Eukaryota</taxon>
        <taxon>Viridiplantae</taxon>
        <taxon>Streptophyta</taxon>
        <taxon>Embryophyta</taxon>
        <taxon>Tracheophyta</taxon>
        <taxon>Spermatophyta</taxon>
        <taxon>Magnoliopsida</taxon>
        <taxon>eudicotyledons</taxon>
        <taxon>Gunneridae</taxon>
        <taxon>Pentapetalae</taxon>
        <taxon>rosids</taxon>
        <taxon>malvids</taxon>
        <taxon>Myrtales</taxon>
        <taxon>Lythraceae</taxon>
        <taxon>Punica</taxon>
    </lineage>
</organism>